<name>A0AAN2PKP0_9BACI</name>
<comment type="caution">
    <text evidence="5">The sequence shown here is derived from an EMBL/GenBank/DDBJ whole genome shotgun (WGS) entry which is preliminary data.</text>
</comment>
<dbReference type="InterPro" id="IPR051782">
    <property type="entry name" value="ABC_Transporter_VariousFunc"/>
</dbReference>
<feature type="domain" description="ABC transporter" evidence="4">
    <location>
        <begin position="5"/>
        <end position="233"/>
    </location>
</feature>
<organism evidence="5 6">
    <name type="scientific">Peribacillus simplex</name>
    <dbReference type="NCBI Taxonomy" id="1478"/>
    <lineage>
        <taxon>Bacteria</taxon>
        <taxon>Bacillati</taxon>
        <taxon>Bacillota</taxon>
        <taxon>Bacilli</taxon>
        <taxon>Bacillales</taxon>
        <taxon>Bacillaceae</taxon>
        <taxon>Peribacillus</taxon>
    </lineage>
</organism>
<dbReference type="SMART" id="SM00382">
    <property type="entry name" value="AAA"/>
    <property type="match status" value="1"/>
</dbReference>
<dbReference type="SUPFAM" id="SSF52540">
    <property type="entry name" value="P-loop containing nucleoside triphosphate hydrolases"/>
    <property type="match status" value="1"/>
</dbReference>
<keyword evidence="2" id="KW-0547">Nucleotide-binding</keyword>
<keyword evidence="1" id="KW-0813">Transport</keyword>
<protein>
    <submittedName>
        <fullName evidence="5">Sporulation killing factor biosynthesis and export ABC transporter binding protein</fullName>
    </submittedName>
</protein>
<dbReference type="InterPro" id="IPR027417">
    <property type="entry name" value="P-loop_NTPase"/>
</dbReference>
<evidence type="ECO:0000256" key="2">
    <source>
        <dbReference type="ARBA" id="ARBA00022741"/>
    </source>
</evidence>
<dbReference type="Gene3D" id="3.40.50.300">
    <property type="entry name" value="P-loop containing nucleotide triphosphate hydrolases"/>
    <property type="match status" value="1"/>
</dbReference>
<dbReference type="PANTHER" id="PTHR42939">
    <property type="entry name" value="ABC TRANSPORTER ATP-BINDING PROTEIN ALBC-RELATED"/>
    <property type="match status" value="1"/>
</dbReference>
<keyword evidence="3" id="KW-0067">ATP-binding</keyword>
<evidence type="ECO:0000313" key="6">
    <source>
        <dbReference type="Proteomes" id="UP000182110"/>
    </source>
</evidence>
<dbReference type="PROSITE" id="PS50893">
    <property type="entry name" value="ABC_TRANSPORTER_2"/>
    <property type="match status" value="1"/>
</dbReference>
<evidence type="ECO:0000256" key="3">
    <source>
        <dbReference type="ARBA" id="ARBA00022840"/>
    </source>
</evidence>
<dbReference type="Pfam" id="PF00005">
    <property type="entry name" value="ABC_tran"/>
    <property type="match status" value="1"/>
</dbReference>
<proteinExistence type="predicted"/>
<evidence type="ECO:0000259" key="4">
    <source>
        <dbReference type="PROSITE" id="PS50893"/>
    </source>
</evidence>
<dbReference type="AlphaFoldDB" id="A0AAN2PKP0"/>
<keyword evidence="6" id="KW-1185">Reference proteome</keyword>
<gene>
    <name evidence="5" type="primary">skfE</name>
    <name evidence="5" type="ORF">BN1180_04164</name>
</gene>
<dbReference type="PANTHER" id="PTHR42939:SF1">
    <property type="entry name" value="ABC TRANSPORTER ATP-BINDING PROTEIN ALBC-RELATED"/>
    <property type="match status" value="1"/>
</dbReference>
<dbReference type="CDD" id="cd03230">
    <property type="entry name" value="ABC_DR_subfamily_A"/>
    <property type="match status" value="1"/>
</dbReference>
<dbReference type="GO" id="GO:0005524">
    <property type="term" value="F:ATP binding"/>
    <property type="evidence" value="ECO:0007669"/>
    <property type="project" value="UniProtKB-KW"/>
</dbReference>
<accession>A0AAN2PKP0</accession>
<dbReference type="GO" id="GO:0016887">
    <property type="term" value="F:ATP hydrolysis activity"/>
    <property type="evidence" value="ECO:0007669"/>
    <property type="project" value="InterPro"/>
</dbReference>
<reference evidence="5 6" key="1">
    <citation type="journal article" date="2014" name="Genome Announc.">
        <title>Genome Sequence of Bacillus simplex Strain P558, Isolated from a Human Fecal Sample.</title>
        <authorList>
            <person name="Croce O."/>
            <person name="Hugon P."/>
            <person name="Lagier J.C."/>
            <person name="Bibi F."/>
            <person name="Robert C."/>
            <person name="Azhar E.I."/>
            <person name="Raoult D."/>
            <person name="Fournier P.E."/>
        </authorList>
    </citation>
    <scope>NUCLEOTIDE SEQUENCE [LARGE SCALE GENOMIC DNA]</scope>
    <source>
        <strain evidence="5 6">P558</strain>
    </source>
</reference>
<evidence type="ECO:0000256" key="1">
    <source>
        <dbReference type="ARBA" id="ARBA00022448"/>
    </source>
</evidence>
<dbReference type="Proteomes" id="UP000182110">
    <property type="component" value="Unassembled WGS sequence"/>
</dbReference>
<dbReference type="InterPro" id="IPR003593">
    <property type="entry name" value="AAA+_ATPase"/>
</dbReference>
<dbReference type="InterPro" id="IPR003439">
    <property type="entry name" value="ABC_transporter-like_ATP-bd"/>
</dbReference>
<sequence>MCQMLTLNNIVKQYENGDGINNISFSVKSGEIVGLLGANGAGKTTTLRCICGLYSVEEGEVNLFGSSPNTNQSRKLTVFIPDSPYLYPTLTVAEHLQFKAKAFGVPKSELRAKVQEALKEVNLESYADRPSGNLSRGQKQRILLAAAYLQEASLYLLDEPTVGLDIPSKQWLAQWLKKNAENQKSVIISSHSLDFVMETANRVILIQQGKIINLHTVPTQETLLEPWRKAIIRELGGHIEDE</sequence>
<dbReference type="EMBL" id="CCXW01000001">
    <property type="protein sequence ID" value="CEG33976.1"/>
    <property type="molecule type" value="Genomic_DNA"/>
</dbReference>
<evidence type="ECO:0000313" key="5">
    <source>
        <dbReference type="EMBL" id="CEG33976.1"/>
    </source>
</evidence>